<evidence type="ECO:0000313" key="2">
    <source>
        <dbReference type="WBParaSite" id="Hba_06778"/>
    </source>
</evidence>
<organism evidence="1 2">
    <name type="scientific">Heterorhabditis bacteriophora</name>
    <name type="common">Entomopathogenic nematode worm</name>
    <dbReference type="NCBI Taxonomy" id="37862"/>
    <lineage>
        <taxon>Eukaryota</taxon>
        <taxon>Metazoa</taxon>
        <taxon>Ecdysozoa</taxon>
        <taxon>Nematoda</taxon>
        <taxon>Chromadorea</taxon>
        <taxon>Rhabditida</taxon>
        <taxon>Rhabditina</taxon>
        <taxon>Rhabditomorpha</taxon>
        <taxon>Strongyloidea</taxon>
        <taxon>Heterorhabditidae</taxon>
        <taxon>Heterorhabditis</taxon>
    </lineage>
</organism>
<reference evidence="2" key="1">
    <citation type="submission" date="2016-11" db="UniProtKB">
        <authorList>
            <consortium name="WormBaseParasite"/>
        </authorList>
    </citation>
    <scope>IDENTIFICATION</scope>
</reference>
<dbReference type="AlphaFoldDB" id="A0A1I7WNQ3"/>
<name>A0A1I7WNQ3_HETBA</name>
<accession>A0A1I7WNQ3</accession>
<keyword evidence="1" id="KW-1185">Reference proteome</keyword>
<protein>
    <submittedName>
        <fullName evidence="2">ABC transporter ATP-binding protein</fullName>
    </submittedName>
</protein>
<dbReference type="WBParaSite" id="Hba_06778">
    <property type="protein sequence ID" value="Hba_06778"/>
    <property type="gene ID" value="Hba_06778"/>
</dbReference>
<proteinExistence type="predicted"/>
<evidence type="ECO:0000313" key="1">
    <source>
        <dbReference type="Proteomes" id="UP000095283"/>
    </source>
</evidence>
<dbReference type="Proteomes" id="UP000095283">
    <property type="component" value="Unplaced"/>
</dbReference>
<sequence length="20" mass="2483">MVYNFVIKFKHVSNIYKNTH</sequence>